<dbReference type="Gene3D" id="3.40.50.300">
    <property type="entry name" value="P-loop containing nucleotide triphosphate hydrolases"/>
    <property type="match status" value="1"/>
</dbReference>
<reference evidence="1 2" key="1">
    <citation type="journal article" date="2018" name="Mol. Genet. Genomics">
        <title>The red deer Cervus elaphus genome CerEla1.0: sequencing, annotating, genes, and chromosomes.</title>
        <authorList>
            <person name="Bana N.A."/>
            <person name="Nyiri A."/>
            <person name="Nagy J."/>
            <person name="Frank K."/>
            <person name="Nagy T."/>
            <person name="Steger V."/>
            <person name="Schiller M."/>
            <person name="Lakatos P."/>
            <person name="Sugar L."/>
            <person name="Horn P."/>
            <person name="Barta E."/>
            <person name="Orosz L."/>
        </authorList>
    </citation>
    <scope>NUCLEOTIDE SEQUENCE [LARGE SCALE GENOMIC DNA]</scope>
    <source>
        <strain evidence="1">Hungarian</strain>
    </source>
</reference>
<dbReference type="OrthoDB" id="439792at2759"/>
<organism evidence="1 2">
    <name type="scientific">Cervus elaphus hippelaphus</name>
    <name type="common">European red deer</name>
    <dbReference type="NCBI Taxonomy" id="46360"/>
    <lineage>
        <taxon>Eukaryota</taxon>
        <taxon>Metazoa</taxon>
        <taxon>Chordata</taxon>
        <taxon>Craniata</taxon>
        <taxon>Vertebrata</taxon>
        <taxon>Euteleostomi</taxon>
        <taxon>Mammalia</taxon>
        <taxon>Eutheria</taxon>
        <taxon>Laurasiatheria</taxon>
        <taxon>Artiodactyla</taxon>
        <taxon>Ruminantia</taxon>
        <taxon>Pecora</taxon>
        <taxon>Cervidae</taxon>
        <taxon>Cervinae</taxon>
        <taxon>Cervus</taxon>
    </lineage>
</organism>
<protein>
    <submittedName>
        <fullName evidence="1">Uncharacterized protein</fullName>
    </submittedName>
</protein>
<sequence>PQEMQLTDEEEAIRLNLTENEPLPPEILEAILSDSTGFVLDGFPRYPDEVQFLGEHGLFPDAAVFIQVDDQDISDRLLPVQIGKWKVKQNKKLERKKLIKEMKAKIK</sequence>
<feature type="non-terminal residue" evidence="1">
    <location>
        <position position="1"/>
    </location>
</feature>
<comment type="caution">
    <text evidence="1">The sequence shown here is derived from an EMBL/GenBank/DDBJ whole genome shotgun (WGS) entry which is preliminary data.</text>
</comment>
<gene>
    <name evidence="1" type="ORF">Celaphus_00018870</name>
</gene>
<keyword evidence="2" id="KW-1185">Reference proteome</keyword>
<accession>A0A212C644</accession>
<evidence type="ECO:0000313" key="2">
    <source>
        <dbReference type="Proteomes" id="UP000242450"/>
    </source>
</evidence>
<dbReference type="AlphaFoldDB" id="A0A212C644"/>
<feature type="non-terminal residue" evidence="1">
    <location>
        <position position="107"/>
    </location>
</feature>
<evidence type="ECO:0000313" key="1">
    <source>
        <dbReference type="EMBL" id="OWK01412.1"/>
    </source>
</evidence>
<dbReference type="Proteomes" id="UP000242450">
    <property type="component" value="Chromosome 28"/>
</dbReference>
<dbReference type="EMBL" id="MKHE01000028">
    <property type="protein sequence ID" value="OWK01412.1"/>
    <property type="molecule type" value="Genomic_DNA"/>
</dbReference>
<dbReference type="SUPFAM" id="SSF52540">
    <property type="entry name" value="P-loop containing nucleoside triphosphate hydrolases"/>
    <property type="match status" value="1"/>
</dbReference>
<proteinExistence type="predicted"/>
<name>A0A212C644_CEREH</name>
<dbReference type="InterPro" id="IPR027417">
    <property type="entry name" value="P-loop_NTPase"/>
</dbReference>